<dbReference type="EMBL" id="CM039430">
    <property type="protein sequence ID" value="KAI4345727.1"/>
    <property type="molecule type" value="Genomic_DNA"/>
</dbReference>
<evidence type="ECO:0000313" key="2">
    <source>
        <dbReference type="Proteomes" id="UP000828941"/>
    </source>
</evidence>
<gene>
    <name evidence="1" type="ORF">L6164_012825</name>
</gene>
<protein>
    <submittedName>
        <fullName evidence="1">Uncharacterized protein</fullName>
    </submittedName>
</protein>
<proteinExistence type="predicted"/>
<sequence>MKYLLRQGGLKEKALLWLERMQRQGMQPDEVTMGIVVHLYKKVGEFQKAEDFFKKWSSGHLRLENNSTATNSEVDNNASHTNVCLSSHTYNTLIDTYGKAGQLQEASETLARMLKEGIAPTAVTFNAMIHICGNHG</sequence>
<name>A0ACB9PB60_BAUVA</name>
<comment type="caution">
    <text evidence="1">The sequence shown here is derived from an EMBL/GenBank/DDBJ whole genome shotgun (WGS) entry which is preliminary data.</text>
</comment>
<evidence type="ECO:0000313" key="1">
    <source>
        <dbReference type="EMBL" id="KAI4345727.1"/>
    </source>
</evidence>
<keyword evidence="2" id="KW-1185">Reference proteome</keyword>
<reference evidence="1 2" key="1">
    <citation type="journal article" date="2022" name="DNA Res.">
        <title>Chromosomal-level genome assembly of the orchid tree Bauhinia variegata (Leguminosae; Cercidoideae) supports the allotetraploid origin hypothesis of Bauhinia.</title>
        <authorList>
            <person name="Zhong Y."/>
            <person name="Chen Y."/>
            <person name="Zheng D."/>
            <person name="Pang J."/>
            <person name="Liu Y."/>
            <person name="Luo S."/>
            <person name="Meng S."/>
            <person name="Qian L."/>
            <person name="Wei D."/>
            <person name="Dai S."/>
            <person name="Zhou R."/>
        </authorList>
    </citation>
    <scope>NUCLEOTIDE SEQUENCE [LARGE SCALE GENOMIC DNA]</scope>
    <source>
        <strain evidence="1">BV-YZ2020</strain>
    </source>
</reference>
<accession>A0ACB9PB60</accession>
<organism evidence="1 2">
    <name type="scientific">Bauhinia variegata</name>
    <name type="common">Purple orchid tree</name>
    <name type="synonym">Phanera variegata</name>
    <dbReference type="NCBI Taxonomy" id="167791"/>
    <lineage>
        <taxon>Eukaryota</taxon>
        <taxon>Viridiplantae</taxon>
        <taxon>Streptophyta</taxon>
        <taxon>Embryophyta</taxon>
        <taxon>Tracheophyta</taxon>
        <taxon>Spermatophyta</taxon>
        <taxon>Magnoliopsida</taxon>
        <taxon>eudicotyledons</taxon>
        <taxon>Gunneridae</taxon>
        <taxon>Pentapetalae</taxon>
        <taxon>rosids</taxon>
        <taxon>fabids</taxon>
        <taxon>Fabales</taxon>
        <taxon>Fabaceae</taxon>
        <taxon>Cercidoideae</taxon>
        <taxon>Cercideae</taxon>
        <taxon>Bauhiniinae</taxon>
        <taxon>Bauhinia</taxon>
    </lineage>
</organism>
<dbReference type="Proteomes" id="UP000828941">
    <property type="component" value="Chromosome 5"/>
</dbReference>